<keyword evidence="1" id="KW-0472">Membrane</keyword>
<protein>
    <submittedName>
        <fullName evidence="2">Uncharacterized protein</fullName>
    </submittedName>
</protein>
<organism evidence="2 3">
    <name type="scientific">Candidatus Desulfosporosinus infrequens</name>
    <dbReference type="NCBI Taxonomy" id="2043169"/>
    <lineage>
        <taxon>Bacteria</taxon>
        <taxon>Bacillati</taxon>
        <taxon>Bacillota</taxon>
        <taxon>Clostridia</taxon>
        <taxon>Eubacteriales</taxon>
        <taxon>Desulfitobacteriaceae</taxon>
        <taxon>Desulfosporosinus</taxon>
    </lineage>
</organism>
<feature type="transmembrane region" description="Helical" evidence="1">
    <location>
        <begin position="29"/>
        <end position="51"/>
    </location>
</feature>
<accession>A0A2U3LMN9</accession>
<keyword evidence="1" id="KW-1133">Transmembrane helix</keyword>
<sequence length="53" mass="5877">MHGHESEATAKTFYDSVTVDMLYDSLTSIYYGVCFGVLLFGLRLILGAWIVTA</sequence>
<evidence type="ECO:0000256" key="1">
    <source>
        <dbReference type="SAM" id="Phobius"/>
    </source>
</evidence>
<evidence type="ECO:0000313" key="2">
    <source>
        <dbReference type="EMBL" id="SPF53112.1"/>
    </source>
</evidence>
<reference evidence="3" key="1">
    <citation type="submission" date="2018-02" db="EMBL/GenBank/DDBJ databases">
        <authorList>
            <person name="Hausmann B."/>
        </authorList>
    </citation>
    <scope>NUCLEOTIDE SEQUENCE [LARGE SCALE GENOMIC DNA]</scope>
    <source>
        <strain evidence="3">Peat soil MAG SbF1</strain>
    </source>
</reference>
<proteinExistence type="predicted"/>
<keyword evidence="1" id="KW-0812">Transmembrane</keyword>
<dbReference type="Proteomes" id="UP000238916">
    <property type="component" value="Unassembled WGS sequence"/>
</dbReference>
<name>A0A2U3LMN9_9FIRM</name>
<gene>
    <name evidence="2" type="ORF">SBF1_6340001</name>
</gene>
<dbReference type="AlphaFoldDB" id="A0A2U3LMN9"/>
<evidence type="ECO:0000313" key="3">
    <source>
        <dbReference type="Proteomes" id="UP000238916"/>
    </source>
</evidence>
<dbReference type="EMBL" id="OMOF01000595">
    <property type="protein sequence ID" value="SPF53112.1"/>
    <property type="molecule type" value="Genomic_DNA"/>
</dbReference>